<evidence type="ECO:0000256" key="4">
    <source>
        <dbReference type="ARBA" id="ARBA00023242"/>
    </source>
</evidence>
<feature type="domain" description="K Homology" evidence="7">
    <location>
        <begin position="136"/>
        <end position="211"/>
    </location>
</feature>
<evidence type="ECO:0000256" key="3">
    <source>
        <dbReference type="ARBA" id="ARBA00022884"/>
    </source>
</evidence>
<feature type="compositionally biased region" description="Polar residues" evidence="6">
    <location>
        <begin position="1"/>
        <end position="16"/>
    </location>
</feature>
<keyword evidence="2" id="KW-0677">Repeat</keyword>
<feature type="domain" description="K Homology" evidence="7">
    <location>
        <begin position="274"/>
        <end position="347"/>
    </location>
</feature>
<dbReference type="GO" id="GO:0005634">
    <property type="term" value="C:nucleus"/>
    <property type="evidence" value="ECO:0007669"/>
    <property type="project" value="UniProtKB-SubCell"/>
</dbReference>
<dbReference type="GO" id="GO:0009911">
    <property type="term" value="P:positive regulation of flower development"/>
    <property type="evidence" value="ECO:0007669"/>
    <property type="project" value="UniProtKB-ARBA"/>
</dbReference>
<keyword evidence="3 5" id="KW-0694">RNA-binding</keyword>
<evidence type="ECO:0000313" key="9">
    <source>
        <dbReference type="Proteomes" id="UP001417504"/>
    </source>
</evidence>
<dbReference type="SUPFAM" id="SSF54791">
    <property type="entry name" value="Eukaryotic type KH-domain (KH-domain type I)"/>
    <property type="match status" value="4"/>
</dbReference>
<dbReference type="Pfam" id="PF00013">
    <property type="entry name" value="KH_1"/>
    <property type="match status" value="4"/>
</dbReference>
<accession>A0AAP0NU61</accession>
<dbReference type="AlphaFoldDB" id="A0AAP0NU61"/>
<comment type="caution">
    <text evidence="8">The sequence shown here is derived from an EMBL/GenBank/DDBJ whole genome shotgun (WGS) entry which is preliminary data.</text>
</comment>
<dbReference type="PANTHER" id="PTHR10288">
    <property type="entry name" value="KH DOMAIN CONTAINING RNA BINDING PROTEIN"/>
    <property type="match status" value="1"/>
</dbReference>
<evidence type="ECO:0000256" key="5">
    <source>
        <dbReference type="PROSITE-ProRule" id="PRU00117"/>
    </source>
</evidence>
<feature type="domain" description="K Homology" evidence="7">
    <location>
        <begin position="39"/>
        <end position="112"/>
    </location>
</feature>
<proteinExistence type="predicted"/>
<organism evidence="8 9">
    <name type="scientific">Stephania japonica</name>
    <dbReference type="NCBI Taxonomy" id="461633"/>
    <lineage>
        <taxon>Eukaryota</taxon>
        <taxon>Viridiplantae</taxon>
        <taxon>Streptophyta</taxon>
        <taxon>Embryophyta</taxon>
        <taxon>Tracheophyta</taxon>
        <taxon>Spermatophyta</taxon>
        <taxon>Magnoliopsida</taxon>
        <taxon>Ranunculales</taxon>
        <taxon>Menispermaceae</taxon>
        <taxon>Menispermoideae</taxon>
        <taxon>Cissampelideae</taxon>
        <taxon>Stephania</taxon>
    </lineage>
</organism>
<dbReference type="CDD" id="cd22460">
    <property type="entry name" value="KH-I_PEPPER_rpt2_like"/>
    <property type="match status" value="2"/>
</dbReference>
<feature type="compositionally biased region" description="Basic and acidic residues" evidence="6">
    <location>
        <begin position="20"/>
        <end position="33"/>
    </location>
</feature>
<feature type="domain" description="K Homology" evidence="7">
    <location>
        <begin position="360"/>
        <end position="435"/>
    </location>
</feature>
<comment type="subcellular location">
    <subcellularLocation>
        <location evidence="1">Nucleus</location>
    </subcellularLocation>
</comment>
<keyword evidence="4" id="KW-0539">Nucleus</keyword>
<dbReference type="CDD" id="cd22459">
    <property type="entry name" value="KH-I_PEPPER_rpt1_like"/>
    <property type="match status" value="2"/>
</dbReference>
<dbReference type="EMBL" id="JBBNAE010000006">
    <property type="protein sequence ID" value="KAK9116696.1"/>
    <property type="molecule type" value="Genomic_DNA"/>
</dbReference>
<dbReference type="InterPro" id="IPR004087">
    <property type="entry name" value="KH_dom"/>
</dbReference>
<dbReference type="InterPro" id="IPR036612">
    <property type="entry name" value="KH_dom_type_1_sf"/>
</dbReference>
<dbReference type="FunFam" id="3.30.310.210:FF:000002">
    <property type="entry name" value="KH domain-containing protein"/>
    <property type="match status" value="1"/>
</dbReference>
<dbReference type="Gene3D" id="3.30.1370.10">
    <property type="entry name" value="K Homology domain, type 1"/>
    <property type="match status" value="2"/>
</dbReference>
<evidence type="ECO:0000256" key="1">
    <source>
        <dbReference type="ARBA" id="ARBA00004123"/>
    </source>
</evidence>
<evidence type="ECO:0000256" key="2">
    <source>
        <dbReference type="ARBA" id="ARBA00022737"/>
    </source>
</evidence>
<dbReference type="InterPro" id="IPR004088">
    <property type="entry name" value="KH_dom_type_1"/>
</dbReference>
<evidence type="ECO:0000313" key="8">
    <source>
        <dbReference type="EMBL" id="KAK9116696.1"/>
    </source>
</evidence>
<sequence>MAGQRNNFGKRSNSDYGENEGSKRRNPGDDREQYAPGPDDTVYRYLCPGRKIGSIIGRGGEIAKQLRAESQSKIRIGDSVPGCDERVVTIFSSNRETVEYESAGDLICPAQDGLFRVHDRIIAEEVPEDDDPEGLPQVTIRLLVASDQIGCVIGKGGIIIQNMRSDTGAQIRILKNEHLPPCALSTDELLQITGDTSVAKKALYQISCRLRDNPSRSQHLLFSGLPNLHQSSGSFMGQNASGPIMGFAPLMGGYGGYRGDSSSHPVQRDEASAKDFSLRLVCPTGNIGGVIGKGGAIIKQIRQESGAYIKVDSSAAEEDDCIISISAKEYFEDPVSPTIDAALRLQPRCSEKTEKESGELSYTTRLLVPSSRIGCLIGKGGSIITEMRRNTKANIRILSKENLPKVASEDDEMVQISGDIEVTRNALVTITTRLKANFFDREGALSAFPSAISYFPVAPDVSDGSKYGARDSKSHGRSYSSYSGGYGSPVDLAPVDGYGSYGSSQNVGGRYGGYGGGYSSGRSSNGGYSGLSPVFWNFDTKVVALSTRHHRINMNLLVIFSGFLLCNPVDSLLMKRRFPHGCGGGDVTMKVKFRGFSLPGDEDGIGDGDEFGEGVEQDDLEMDKGQWVGEYWLYGFNGILLWRKEKLWVIDVDCNFFLQLSNARGRRLIFSRLCSSWGIAHRFRDFHPVTMITKVATWMSATHDAEADPSKARKTKKARITAIARFFYFDL</sequence>
<gene>
    <name evidence="8" type="ORF">Sjap_015643</name>
</gene>
<evidence type="ECO:0000256" key="6">
    <source>
        <dbReference type="SAM" id="MobiDB-lite"/>
    </source>
</evidence>
<keyword evidence="9" id="KW-1185">Reference proteome</keyword>
<dbReference type="Gene3D" id="3.30.310.210">
    <property type="match status" value="1"/>
</dbReference>
<dbReference type="Proteomes" id="UP001417504">
    <property type="component" value="Unassembled WGS sequence"/>
</dbReference>
<reference evidence="8 9" key="1">
    <citation type="submission" date="2024-01" db="EMBL/GenBank/DDBJ databases">
        <title>Genome assemblies of Stephania.</title>
        <authorList>
            <person name="Yang L."/>
        </authorList>
    </citation>
    <scope>NUCLEOTIDE SEQUENCE [LARGE SCALE GENOMIC DNA]</scope>
    <source>
        <strain evidence="8">QJT</strain>
        <tissue evidence="8">Leaf</tissue>
    </source>
</reference>
<dbReference type="GO" id="GO:0003723">
    <property type="term" value="F:RNA binding"/>
    <property type="evidence" value="ECO:0007669"/>
    <property type="project" value="UniProtKB-UniRule"/>
</dbReference>
<evidence type="ECO:0000259" key="7">
    <source>
        <dbReference type="SMART" id="SM00322"/>
    </source>
</evidence>
<name>A0AAP0NU61_9MAGN</name>
<feature type="region of interest" description="Disordered" evidence="6">
    <location>
        <begin position="1"/>
        <end position="41"/>
    </location>
</feature>
<protein>
    <recommendedName>
        <fullName evidence="7">K Homology domain-containing protein</fullName>
    </recommendedName>
</protein>
<dbReference type="SMART" id="SM00322">
    <property type="entry name" value="KH"/>
    <property type="match status" value="4"/>
</dbReference>
<dbReference type="PROSITE" id="PS50084">
    <property type="entry name" value="KH_TYPE_1"/>
    <property type="match status" value="4"/>
</dbReference>